<gene>
    <name evidence="8 10" type="primary">lpxA</name>
    <name evidence="10" type="ORF">CP10881SC42_0323</name>
</gene>
<dbReference type="PANTHER" id="PTHR43480">
    <property type="entry name" value="ACYL-[ACYL-CARRIER-PROTEIN]--UDP-N-ACETYLGLUCOSAMINE O-ACYLTRANSFERASE"/>
    <property type="match status" value="1"/>
</dbReference>
<comment type="function">
    <text evidence="8">Involved in the biosynthesis of lipid A, a phosphorylated glycolipid that anchors the lipopolysaccharide to the outer membrane of the cell.</text>
</comment>
<evidence type="ECO:0000313" key="11">
    <source>
        <dbReference type="Proteomes" id="UP000014821"/>
    </source>
</evidence>
<dbReference type="PROSITE" id="PS00101">
    <property type="entry name" value="HEXAPEP_TRANSFERASES"/>
    <property type="match status" value="1"/>
</dbReference>
<feature type="domain" description="UDP N-acetylglucosamine O-acyltransferase C-terminal" evidence="9">
    <location>
        <begin position="175"/>
        <end position="256"/>
    </location>
</feature>
<accession>A0ABN0MT25</accession>
<evidence type="ECO:0000256" key="5">
    <source>
        <dbReference type="ARBA" id="ARBA00022737"/>
    </source>
</evidence>
<dbReference type="InterPro" id="IPR018357">
    <property type="entry name" value="Hexapep_transf_CS"/>
</dbReference>
<comment type="similarity">
    <text evidence="8">Belongs to the transferase hexapeptide repeat family. LpxA subfamily.</text>
</comment>
<keyword evidence="5 8" id="KW-0677">Repeat</keyword>
<dbReference type="InterPro" id="IPR001451">
    <property type="entry name" value="Hexapep"/>
</dbReference>
<evidence type="ECO:0000313" key="10">
    <source>
        <dbReference type="EMBL" id="EPP38662.1"/>
    </source>
</evidence>
<dbReference type="Gene3D" id="2.160.10.10">
    <property type="entry name" value="Hexapeptide repeat proteins"/>
    <property type="match status" value="1"/>
</dbReference>
<dbReference type="CDD" id="cd03351">
    <property type="entry name" value="LbH_UDP-GlcNAc_AT"/>
    <property type="match status" value="1"/>
</dbReference>
<keyword evidence="2 8" id="KW-0444">Lipid biosynthesis</keyword>
<comment type="subunit">
    <text evidence="8">Homotrimer.</text>
</comment>
<evidence type="ECO:0000256" key="3">
    <source>
        <dbReference type="ARBA" id="ARBA00022556"/>
    </source>
</evidence>
<evidence type="ECO:0000256" key="2">
    <source>
        <dbReference type="ARBA" id="ARBA00022516"/>
    </source>
</evidence>
<protein>
    <recommendedName>
        <fullName evidence="8">Acyl-[acyl-carrier-protein]--UDP-N-acetylglucosamine O-acyltransferase</fullName>
        <shortName evidence="8">UDP-N-acetylglucosamine acyltransferase</shortName>
        <ecNumber evidence="8">2.3.1.129</ecNumber>
    </recommendedName>
</protein>
<dbReference type="InterPro" id="IPR037157">
    <property type="entry name" value="Acetyltransf_C_sf"/>
</dbReference>
<sequence length="279" mass="30686">MTNIHPTAIIESGAKIGKNVVIEPYVVIKSTVTLCDNVVVKSYAYIDGHTTIGKGTTIWPSAMIGNKPQDLKYRGEKTYVTIGENCEIREFVIITSSTFEGTTVSIGNNCLIMPWAHVAHNCTIGNHVILSNHAQLAGHVFVGDHAIIGGMVGVHQFVRIGAHAMVGALSGVRRDIPPYTIGAGNPYQLGGINKVGLQRRQVPFETRLILIKVFKKVYRNTGSFSQALLEVKEEYSHVPEVQNFVHFCQNPSKRGIERGADKDAFQDELLDKEEVFVES</sequence>
<dbReference type="Gene3D" id="1.20.1180.10">
    <property type="entry name" value="Udp N-acetylglucosamine O-acyltransferase, C-terminal domain"/>
    <property type="match status" value="1"/>
</dbReference>
<dbReference type="GO" id="GO:0008780">
    <property type="term" value="F:acyl-[acyl-carrier-protein]-UDP-N-acetylglucosamine O-acyltransferase activity"/>
    <property type="evidence" value="ECO:0007669"/>
    <property type="project" value="UniProtKB-EC"/>
</dbReference>
<dbReference type="Pfam" id="PF00132">
    <property type="entry name" value="Hexapep"/>
    <property type="match status" value="2"/>
</dbReference>
<comment type="subcellular location">
    <subcellularLocation>
        <location evidence="8">Cytoplasm</location>
    </subcellularLocation>
</comment>
<dbReference type="PANTHER" id="PTHR43480:SF1">
    <property type="entry name" value="ACYL-[ACYL-CARRIER-PROTEIN]--UDP-N-ACETYLGLUCOSAMINE O-ACYLTRANSFERASE, MITOCHONDRIAL-RELATED"/>
    <property type="match status" value="1"/>
</dbReference>
<evidence type="ECO:0000256" key="1">
    <source>
        <dbReference type="ARBA" id="ARBA00022490"/>
    </source>
</evidence>
<reference evidence="10" key="1">
    <citation type="submission" date="2013-04" db="EMBL/GenBank/DDBJ databases">
        <title>Genome sequence of Chlamydia psittaci 10_881_SC42.</title>
        <authorList>
            <person name="Huot-Creasy H."/>
            <person name="McCracken C.L."/>
            <person name="Humphries M."/>
            <person name="Sachse K."/>
            <person name="Laroucau K."/>
            <person name="Bavoil P."/>
            <person name="Myers G.S."/>
        </authorList>
    </citation>
    <scope>NUCLEOTIDE SEQUENCE [LARGE SCALE GENOMIC DNA]</scope>
    <source>
        <strain evidence="10">10_881_SC42</strain>
    </source>
</reference>
<dbReference type="EMBL" id="ATND01000001">
    <property type="protein sequence ID" value="EPP38662.1"/>
    <property type="molecule type" value="Genomic_DNA"/>
</dbReference>
<dbReference type="RefSeq" id="WP_020355794.1">
    <property type="nucleotide sequence ID" value="NZ_KE360587.1"/>
</dbReference>
<comment type="caution">
    <text evidence="10">The sequence shown here is derived from an EMBL/GenBank/DDBJ whole genome shotgun (WGS) entry which is preliminary data.</text>
</comment>
<keyword evidence="7 8" id="KW-0012">Acyltransferase</keyword>
<keyword evidence="6 8" id="KW-0443">Lipid metabolism</keyword>
<keyword evidence="4 8" id="KW-0808">Transferase</keyword>
<keyword evidence="11" id="KW-1185">Reference proteome</keyword>
<dbReference type="InterPro" id="IPR011004">
    <property type="entry name" value="Trimer_LpxA-like_sf"/>
</dbReference>
<organism evidence="10 11">
    <name type="scientific">Chlamydia avium</name>
    <dbReference type="NCBI Taxonomy" id="1457141"/>
    <lineage>
        <taxon>Bacteria</taxon>
        <taxon>Pseudomonadati</taxon>
        <taxon>Chlamydiota</taxon>
        <taxon>Chlamydiia</taxon>
        <taxon>Chlamydiales</taxon>
        <taxon>Chlamydiaceae</taxon>
        <taxon>Chlamydia/Chlamydophila group</taxon>
        <taxon>Chlamydia</taxon>
    </lineage>
</organism>
<proteinExistence type="inferred from homology"/>
<evidence type="ECO:0000256" key="7">
    <source>
        <dbReference type="ARBA" id="ARBA00023315"/>
    </source>
</evidence>
<comment type="catalytic activity">
    <reaction evidence="8">
        <text>a (3R)-hydroxyacyl-[ACP] + UDP-N-acetyl-alpha-D-glucosamine = a UDP-3-O-[(3R)-3-hydroxyacyl]-N-acetyl-alpha-D-glucosamine + holo-[ACP]</text>
        <dbReference type="Rhea" id="RHEA:67812"/>
        <dbReference type="Rhea" id="RHEA-COMP:9685"/>
        <dbReference type="Rhea" id="RHEA-COMP:9945"/>
        <dbReference type="ChEBI" id="CHEBI:57705"/>
        <dbReference type="ChEBI" id="CHEBI:64479"/>
        <dbReference type="ChEBI" id="CHEBI:78827"/>
        <dbReference type="ChEBI" id="CHEBI:173225"/>
        <dbReference type="EC" id="2.3.1.129"/>
    </reaction>
</comment>
<evidence type="ECO:0000256" key="6">
    <source>
        <dbReference type="ARBA" id="ARBA00023098"/>
    </source>
</evidence>
<dbReference type="PIRSF" id="PIRSF000456">
    <property type="entry name" value="UDP-GlcNAc_acltr"/>
    <property type="match status" value="1"/>
</dbReference>
<dbReference type="HAMAP" id="MF_00387">
    <property type="entry name" value="LpxA"/>
    <property type="match status" value="1"/>
</dbReference>
<dbReference type="EC" id="2.3.1.129" evidence="8"/>
<evidence type="ECO:0000259" key="9">
    <source>
        <dbReference type="Pfam" id="PF13720"/>
    </source>
</evidence>
<dbReference type="Pfam" id="PF13720">
    <property type="entry name" value="Acetyltransf_11"/>
    <property type="match status" value="1"/>
</dbReference>
<evidence type="ECO:0000256" key="4">
    <source>
        <dbReference type="ARBA" id="ARBA00022679"/>
    </source>
</evidence>
<name>A0ABN0MT25_9CHLA</name>
<dbReference type="NCBIfam" id="TIGR01852">
    <property type="entry name" value="lipid_A_lpxA"/>
    <property type="match status" value="1"/>
</dbReference>
<evidence type="ECO:0000256" key="8">
    <source>
        <dbReference type="HAMAP-Rule" id="MF_00387"/>
    </source>
</evidence>
<dbReference type="InterPro" id="IPR029098">
    <property type="entry name" value="Acetyltransf_C"/>
</dbReference>
<keyword evidence="3 8" id="KW-0441">Lipid A biosynthesis</keyword>
<dbReference type="NCBIfam" id="NF003657">
    <property type="entry name" value="PRK05289.1"/>
    <property type="match status" value="1"/>
</dbReference>
<dbReference type="Proteomes" id="UP000014821">
    <property type="component" value="Unassembled WGS sequence"/>
</dbReference>
<comment type="pathway">
    <text evidence="8">Glycolipid biosynthesis; lipid IV(A) biosynthesis; lipid IV(A) from (3R)-3-hydroxytetradecanoyl-[acyl-carrier-protein] and UDP-N-acetyl-alpha-D-glucosamine: step 1/6.</text>
</comment>
<keyword evidence="1 8" id="KW-0963">Cytoplasm</keyword>
<dbReference type="SUPFAM" id="SSF51161">
    <property type="entry name" value="Trimeric LpxA-like enzymes"/>
    <property type="match status" value="1"/>
</dbReference>
<dbReference type="InterPro" id="IPR010137">
    <property type="entry name" value="Lipid_A_LpxA"/>
</dbReference>